<keyword evidence="3" id="KW-1185">Reference proteome</keyword>
<proteinExistence type="predicted"/>
<dbReference type="VEuPathDB" id="VectorBase:ASIC017815"/>
<evidence type="ECO:0000313" key="2">
    <source>
        <dbReference type="EnsemblMetazoa" id="ASIC017815-PA"/>
    </source>
</evidence>
<organism evidence="1">
    <name type="scientific">Anopheles sinensis</name>
    <name type="common">Mosquito</name>
    <dbReference type="NCBI Taxonomy" id="74873"/>
    <lineage>
        <taxon>Eukaryota</taxon>
        <taxon>Metazoa</taxon>
        <taxon>Ecdysozoa</taxon>
        <taxon>Arthropoda</taxon>
        <taxon>Hexapoda</taxon>
        <taxon>Insecta</taxon>
        <taxon>Pterygota</taxon>
        <taxon>Neoptera</taxon>
        <taxon>Endopterygota</taxon>
        <taxon>Diptera</taxon>
        <taxon>Nematocera</taxon>
        <taxon>Culicoidea</taxon>
        <taxon>Culicidae</taxon>
        <taxon>Anophelinae</taxon>
        <taxon>Anopheles</taxon>
    </lineage>
</organism>
<dbReference type="EMBL" id="ATLV01023817">
    <property type="status" value="NOT_ANNOTATED_CDS"/>
    <property type="molecule type" value="Genomic_DNA"/>
</dbReference>
<evidence type="ECO:0000313" key="1">
    <source>
        <dbReference type="EMBL" id="KFB49666.1"/>
    </source>
</evidence>
<reference evidence="1 3" key="1">
    <citation type="journal article" date="2014" name="BMC Genomics">
        <title>Genome sequence of Anopheles sinensis provides insight into genetics basis of mosquito competence for malaria parasites.</title>
        <authorList>
            <person name="Zhou D."/>
            <person name="Zhang D."/>
            <person name="Ding G."/>
            <person name="Shi L."/>
            <person name="Hou Q."/>
            <person name="Ye Y."/>
            <person name="Xu Y."/>
            <person name="Zhou H."/>
            <person name="Xiong C."/>
            <person name="Li S."/>
            <person name="Yu J."/>
            <person name="Hong S."/>
            <person name="Yu X."/>
            <person name="Zou P."/>
            <person name="Chen C."/>
            <person name="Chang X."/>
            <person name="Wang W."/>
            <person name="Lv Y."/>
            <person name="Sun Y."/>
            <person name="Ma L."/>
            <person name="Shen B."/>
            <person name="Zhu C."/>
        </authorList>
    </citation>
    <scope>NUCLEOTIDE SEQUENCE [LARGE SCALE GENOMIC DNA]</scope>
</reference>
<name>A0A084WHH2_ANOSI</name>
<gene>
    <name evidence="1" type="ORF">ZHAS_00017815</name>
</gene>
<protein>
    <submittedName>
        <fullName evidence="1 2">Macrophage-stimulating protein receptor</fullName>
    </submittedName>
</protein>
<accession>A0A084WHH2</accession>
<evidence type="ECO:0000313" key="3">
    <source>
        <dbReference type="Proteomes" id="UP000030765"/>
    </source>
</evidence>
<reference evidence="2" key="2">
    <citation type="submission" date="2020-05" db="UniProtKB">
        <authorList>
            <consortium name="EnsemblMetazoa"/>
        </authorList>
    </citation>
    <scope>IDENTIFICATION</scope>
</reference>
<dbReference type="EnsemblMetazoa" id="ASIC017815-RA">
    <property type="protein sequence ID" value="ASIC017815-PA"/>
    <property type="gene ID" value="ASIC017815"/>
</dbReference>
<sequence>MYEALYNITTNEPNGMALAATAACCWYSCSAFVPESCNGCVLRWLGVGDCNPVPIVCHAARVDLVYAPSHSARSSSVVVGRRVMVVRRGCIFNATIIYEPHKGKR</sequence>
<keyword evidence="1" id="KW-0675">Receptor</keyword>
<dbReference type="Proteomes" id="UP000030765">
    <property type="component" value="Unassembled WGS sequence"/>
</dbReference>
<dbReference type="AlphaFoldDB" id="A0A084WHH2"/>
<dbReference type="EMBL" id="KE525347">
    <property type="protein sequence ID" value="KFB49666.1"/>
    <property type="molecule type" value="Genomic_DNA"/>
</dbReference>